<evidence type="ECO:0000313" key="12">
    <source>
        <dbReference type="Proteomes" id="UP000298416"/>
    </source>
</evidence>
<keyword evidence="7 10" id="KW-0445">Lipid transport</keyword>
<comment type="similarity">
    <text evidence="2 10">Belongs to the ARV1 family.</text>
</comment>
<dbReference type="GO" id="GO:0032366">
    <property type="term" value="P:intracellular sterol transport"/>
    <property type="evidence" value="ECO:0007669"/>
    <property type="project" value="UniProtKB-UniRule"/>
</dbReference>
<protein>
    <recommendedName>
        <fullName evidence="10">Protein ARV</fullName>
    </recommendedName>
</protein>
<sequence length="261" mass="29765">MASCVTTSEEERTTTDFRCVQCGFPVKTLYIQYSPGNIRLVKCGNCKAVADEYIECEVMILILDLILHKPKAYRHVFYNMFGKETVNFESICVALAALDRMWVLSTNEKEYTMPASFPSFLLEFGKMLTGVMFGNLIFICVLFCCTRKLLSPATIFHGWKQMLFVVVVSSYFKIFLLAMMVWEFPSSVIVIIDVFVLSSNIVALKDEEILACVCLGTWFEVFHQSEQSVRSPKLIDRNGMASTMKSWSNLVFLSINFPSLR</sequence>
<dbReference type="AlphaFoldDB" id="A0A8X8YUS9"/>
<keyword evidence="9 10" id="KW-0472">Membrane</keyword>
<name>A0A8X8YUS9_SALSN</name>
<evidence type="ECO:0000256" key="2">
    <source>
        <dbReference type="ARBA" id="ARBA00009187"/>
    </source>
</evidence>
<keyword evidence="12" id="KW-1185">Reference proteome</keyword>
<evidence type="ECO:0000256" key="9">
    <source>
        <dbReference type="ARBA" id="ARBA00023136"/>
    </source>
</evidence>
<keyword evidence="8 10" id="KW-0443">Lipid metabolism</keyword>
<gene>
    <name evidence="11" type="ORF">SASPL_101421</name>
</gene>
<proteinExistence type="inferred from homology"/>
<evidence type="ECO:0000256" key="1">
    <source>
        <dbReference type="ARBA" id="ARBA00004477"/>
    </source>
</evidence>
<dbReference type="PANTHER" id="PTHR14467">
    <property type="entry name" value="ARV1"/>
    <property type="match status" value="1"/>
</dbReference>
<dbReference type="Proteomes" id="UP000298416">
    <property type="component" value="Unassembled WGS sequence"/>
</dbReference>
<reference evidence="11" key="1">
    <citation type="submission" date="2018-01" db="EMBL/GenBank/DDBJ databases">
        <authorList>
            <person name="Mao J.F."/>
        </authorList>
    </citation>
    <scope>NUCLEOTIDE SEQUENCE</scope>
    <source>
        <strain evidence="11">Huo1</strain>
        <tissue evidence="11">Leaf</tissue>
    </source>
</reference>
<organism evidence="11">
    <name type="scientific">Salvia splendens</name>
    <name type="common">Scarlet sage</name>
    <dbReference type="NCBI Taxonomy" id="180675"/>
    <lineage>
        <taxon>Eukaryota</taxon>
        <taxon>Viridiplantae</taxon>
        <taxon>Streptophyta</taxon>
        <taxon>Embryophyta</taxon>
        <taxon>Tracheophyta</taxon>
        <taxon>Spermatophyta</taxon>
        <taxon>Magnoliopsida</taxon>
        <taxon>eudicotyledons</taxon>
        <taxon>Gunneridae</taxon>
        <taxon>Pentapetalae</taxon>
        <taxon>asterids</taxon>
        <taxon>lamiids</taxon>
        <taxon>Lamiales</taxon>
        <taxon>Lamiaceae</taxon>
        <taxon>Nepetoideae</taxon>
        <taxon>Mentheae</taxon>
        <taxon>Salviinae</taxon>
        <taxon>Salvia</taxon>
        <taxon>Salvia subgen. Calosphace</taxon>
        <taxon>core Calosphace</taxon>
    </lineage>
</organism>
<feature type="transmembrane region" description="Helical" evidence="10">
    <location>
        <begin position="162"/>
        <end position="182"/>
    </location>
</feature>
<dbReference type="GO" id="GO:0006665">
    <property type="term" value="P:sphingolipid metabolic process"/>
    <property type="evidence" value="ECO:0007669"/>
    <property type="project" value="UniProtKB-UniRule"/>
</dbReference>
<comment type="caution">
    <text evidence="10">Lacks conserved residue(s) required for the propagation of feature annotation.</text>
</comment>
<evidence type="ECO:0000256" key="3">
    <source>
        <dbReference type="ARBA" id="ARBA00022448"/>
    </source>
</evidence>
<evidence type="ECO:0000256" key="8">
    <source>
        <dbReference type="ARBA" id="ARBA00023098"/>
    </source>
</evidence>
<keyword evidence="5 10" id="KW-0256">Endoplasmic reticulum</keyword>
<keyword evidence="6 10" id="KW-1133">Transmembrane helix</keyword>
<evidence type="ECO:0000256" key="6">
    <source>
        <dbReference type="ARBA" id="ARBA00022989"/>
    </source>
</evidence>
<keyword evidence="3 10" id="KW-0813">Transport</keyword>
<evidence type="ECO:0000256" key="4">
    <source>
        <dbReference type="ARBA" id="ARBA00022692"/>
    </source>
</evidence>
<comment type="caution">
    <text evidence="11">The sequence shown here is derived from an EMBL/GenBank/DDBJ whole genome shotgun (WGS) entry which is preliminary data.</text>
</comment>
<evidence type="ECO:0000313" key="11">
    <source>
        <dbReference type="EMBL" id="KAG6436520.1"/>
    </source>
</evidence>
<reference evidence="11" key="2">
    <citation type="submission" date="2020-08" db="EMBL/GenBank/DDBJ databases">
        <title>Plant Genome Project.</title>
        <authorList>
            <person name="Zhang R.-G."/>
        </authorList>
    </citation>
    <scope>NUCLEOTIDE SEQUENCE</scope>
    <source>
        <strain evidence="11">Huo1</strain>
        <tissue evidence="11">Leaf</tissue>
    </source>
</reference>
<feature type="transmembrane region" description="Helical" evidence="10">
    <location>
        <begin position="127"/>
        <end position="150"/>
    </location>
</feature>
<comment type="function">
    <text evidence="10">Mediator of sterol homeostasis involved in sterol uptake, trafficking and distribution into membranes.</text>
</comment>
<keyword evidence="4 10" id="KW-0812">Transmembrane</keyword>
<dbReference type="GO" id="GO:0016125">
    <property type="term" value="P:sterol metabolic process"/>
    <property type="evidence" value="ECO:0007669"/>
    <property type="project" value="UniProtKB-UniRule"/>
</dbReference>
<dbReference type="GO" id="GO:0005789">
    <property type="term" value="C:endoplasmic reticulum membrane"/>
    <property type="evidence" value="ECO:0007669"/>
    <property type="project" value="UniProtKB-SubCell"/>
</dbReference>
<keyword evidence="10" id="KW-0746">Sphingolipid metabolism</keyword>
<dbReference type="GO" id="GO:0005794">
    <property type="term" value="C:Golgi apparatus"/>
    <property type="evidence" value="ECO:0007669"/>
    <property type="project" value="TreeGrafter"/>
</dbReference>
<dbReference type="GO" id="GO:0097036">
    <property type="term" value="P:regulation of plasma membrane sterol distribution"/>
    <property type="evidence" value="ECO:0007669"/>
    <property type="project" value="UniProtKB-UniRule"/>
</dbReference>
<evidence type="ECO:0000256" key="7">
    <source>
        <dbReference type="ARBA" id="ARBA00023055"/>
    </source>
</evidence>
<comment type="function">
    <text evidence="10">Regulates also the sphingolipid metabolism.</text>
</comment>
<comment type="subcellular location">
    <subcellularLocation>
        <location evidence="1 10">Endoplasmic reticulum membrane</location>
        <topology evidence="1 10">Multi-pass membrane protein</topology>
    </subcellularLocation>
</comment>
<dbReference type="GO" id="GO:0032541">
    <property type="term" value="C:cortical endoplasmic reticulum"/>
    <property type="evidence" value="ECO:0007669"/>
    <property type="project" value="TreeGrafter"/>
</dbReference>
<dbReference type="InterPro" id="IPR007290">
    <property type="entry name" value="Arv1"/>
</dbReference>
<accession>A0A8X8YUS9</accession>
<evidence type="ECO:0000256" key="5">
    <source>
        <dbReference type="ARBA" id="ARBA00022824"/>
    </source>
</evidence>
<dbReference type="PANTHER" id="PTHR14467:SF0">
    <property type="entry name" value="PROTEIN ARV1"/>
    <property type="match status" value="1"/>
</dbReference>
<dbReference type="Pfam" id="PF04161">
    <property type="entry name" value="Arv1"/>
    <property type="match status" value="1"/>
</dbReference>
<evidence type="ECO:0000256" key="10">
    <source>
        <dbReference type="RuleBase" id="RU368065"/>
    </source>
</evidence>
<dbReference type="EMBL" id="PNBA02000001">
    <property type="protein sequence ID" value="KAG6436520.1"/>
    <property type="molecule type" value="Genomic_DNA"/>
</dbReference>